<keyword evidence="2" id="KW-0808">Transferase</keyword>
<protein>
    <submittedName>
        <fullName evidence="2">Glycosyltransferase</fullName>
        <ecNumber evidence="2">2.4.-.-</ecNumber>
    </submittedName>
</protein>
<accession>A0ABW6DEZ4</accession>
<evidence type="ECO:0000259" key="1">
    <source>
        <dbReference type="Pfam" id="PF00534"/>
    </source>
</evidence>
<gene>
    <name evidence="2" type="ORF">U0R10_06650</name>
</gene>
<comment type="caution">
    <text evidence="2">The sequence shown here is derived from an EMBL/GenBank/DDBJ whole genome shotgun (WGS) entry which is preliminary data.</text>
</comment>
<name>A0ABW6DEZ4_9BACT</name>
<keyword evidence="2" id="KW-0328">Glycosyltransferase</keyword>
<dbReference type="Gene3D" id="3.40.50.2000">
    <property type="entry name" value="Glycogen Phosphorylase B"/>
    <property type="match status" value="1"/>
</dbReference>
<sequence>MKHRLLLFDTILDGHHPDYLTHVIGYFSGRMDVDVIVVSGEKFKEDFDSRRMADQLVWGSNVTFVGIPMDQIARLHATNIYRRSFMEWDLMLTYAVTHQATHALLMYFDYFPLAAWLGKRSPIPVSGISFRTDFFEDAPGFYPKLKKWLLARALQSGQIHSLFCLVQSLVPTIRQIAGPARVEPLCDPIKSYVIADEVREALRIKQGIPVGKKVYLNFGFLDDRKGMEVFLDGCKQLPPSEHENMCLVLAGPIAPAYLPRIQAAIAALPSLQVITLFGYLPAQEVQICFELANVVLMLYQGHTGMSSVLVRGAMAEKAMLGTELGMIGDMIRSRGLGKVVDATDALAVGNALRVIQTEGLEVDEVACQQVAAENSLKTFGDTIARCIES</sequence>
<evidence type="ECO:0000313" key="3">
    <source>
        <dbReference type="Proteomes" id="UP001598138"/>
    </source>
</evidence>
<reference evidence="2 3" key="1">
    <citation type="submission" date="2024-03" db="EMBL/GenBank/DDBJ databases">
        <title>Aquirufa genome sequencing.</title>
        <authorList>
            <person name="Pitt A."/>
            <person name="Hahn M.W."/>
        </authorList>
    </citation>
    <scope>NUCLEOTIDE SEQUENCE [LARGE SCALE GENOMIC DNA]</scope>
    <source>
        <strain evidence="2 3">OSTEICH-129V</strain>
    </source>
</reference>
<dbReference type="Proteomes" id="UP001598138">
    <property type="component" value="Unassembled WGS sequence"/>
</dbReference>
<feature type="domain" description="Glycosyl transferase family 1" evidence="1">
    <location>
        <begin position="199"/>
        <end position="351"/>
    </location>
</feature>
<proteinExistence type="predicted"/>
<dbReference type="GO" id="GO:0016757">
    <property type="term" value="F:glycosyltransferase activity"/>
    <property type="evidence" value="ECO:0007669"/>
    <property type="project" value="UniProtKB-KW"/>
</dbReference>
<organism evidence="2 3">
    <name type="scientific">Aquirufa avitistagni</name>
    <dbReference type="NCBI Taxonomy" id="3104728"/>
    <lineage>
        <taxon>Bacteria</taxon>
        <taxon>Pseudomonadati</taxon>
        <taxon>Bacteroidota</taxon>
        <taxon>Cytophagia</taxon>
        <taxon>Cytophagales</taxon>
        <taxon>Flectobacillaceae</taxon>
        <taxon>Aquirufa</taxon>
    </lineage>
</organism>
<dbReference type="Pfam" id="PF00534">
    <property type="entry name" value="Glycos_transf_1"/>
    <property type="match status" value="1"/>
</dbReference>
<dbReference type="RefSeq" id="WP_377983176.1">
    <property type="nucleotide sequence ID" value="NZ_JBBKXZ010000002.1"/>
</dbReference>
<dbReference type="InterPro" id="IPR001296">
    <property type="entry name" value="Glyco_trans_1"/>
</dbReference>
<dbReference type="SUPFAM" id="SSF53756">
    <property type="entry name" value="UDP-Glycosyltransferase/glycogen phosphorylase"/>
    <property type="match status" value="1"/>
</dbReference>
<evidence type="ECO:0000313" key="2">
    <source>
        <dbReference type="EMBL" id="MFD3394294.1"/>
    </source>
</evidence>
<dbReference type="EC" id="2.4.-.-" evidence="2"/>
<keyword evidence="3" id="KW-1185">Reference proteome</keyword>
<dbReference type="EMBL" id="JBBKXZ010000002">
    <property type="protein sequence ID" value="MFD3394294.1"/>
    <property type="molecule type" value="Genomic_DNA"/>
</dbReference>